<feature type="signal peptide" evidence="3">
    <location>
        <begin position="1"/>
        <end position="23"/>
    </location>
</feature>
<dbReference type="Pfam" id="PF13458">
    <property type="entry name" value="Peripla_BP_6"/>
    <property type="match status" value="1"/>
</dbReference>
<gene>
    <name evidence="5" type="ORF">U27_05868</name>
</gene>
<dbReference type="InterPro" id="IPR051010">
    <property type="entry name" value="BCAA_transport"/>
</dbReference>
<dbReference type="CDD" id="cd06347">
    <property type="entry name" value="PBP1_ABC_LivK_ligand_binding-like"/>
    <property type="match status" value="1"/>
</dbReference>
<evidence type="ECO:0000256" key="2">
    <source>
        <dbReference type="ARBA" id="ARBA00022729"/>
    </source>
</evidence>
<reference evidence="5" key="1">
    <citation type="journal article" date="2015" name="PeerJ">
        <title>First genomic representation of candidate bacterial phylum KSB3 points to enhanced environmental sensing as a trigger of wastewater bulking.</title>
        <authorList>
            <person name="Sekiguchi Y."/>
            <person name="Ohashi A."/>
            <person name="Parks D.H."/>
            <person name="Yamauchi T."/>
            <person name="Tyson G.W."/>
            <person name="Hugenholtz P."/>
        </authorList>
    </citation>
    <scope>NUCLEOTIDE SEQUENCE [LARGE SCALE GENOMIC DNA]</scope>
</reference>
<name>A0A081C2T8_VECG1</name>
<keyword evidence="6" id="KW-1185">Reference proteome</keyword>
<dbReference type="PANTHER" id="PTHR30483">
    <property type="entry name" value="LEUCINE-SPECIFIC-BINDING PROTEIN"/>
    <property type="match status" value="1"/>
</dbReference>
<dbReference type="AlphaFoldDB" id="A0A081C2T8"/>
<organism evidence="5">
    <name type="scientific">Vecturithrix granuli</name>
    <dbReference type="NCBI Taxonomy" id="1499967"/>
    <lineage>
        <taxon>Bacteria</taxon>
        <taxon>Candidatus Moduliflexota</taxon>
        <taxon>Candidatus Vecturitrichia</taxon>
        <taxon>Candidatus Vecturitrichales</taxon>
        <taxon>Candidatus Vecturitrichaceae</taxon>
        <taxon>Candidatus Vecturithrix</taxon>
    </lineage>
</organism>
<comment type="similarity">
    <text evidence="1">Belongs to the leucine-binding protein family.</text>
</comment>
<protein>
    <submittedName>
        <fullName evidence="5">Extracellular ligand-binding receptor</fullName>
    </submittedName>
</protein>
<evidence type="ECO:0000313" key="6">
    <source>
        <dbReference type="Proteomes" id="UP000030661"/>
    </source>
</evidence>
<dbReference type="eggNOG" id="COG0683">
    <property type="taxonomic scope" value="Bacteria"/>
</dbReference>
<evidence type="ECO:0000259" key="4">
    <source>
        <dbReference type="Pfam" id="PF13458"/>
    </source>
</evidence>
<keyword evidence="5" id="KW-0675">Receptor</keyword>
<dbReference type="SUPFAM" id="SSF53822">
    <property type="entry name" value="Periplasmic binding protein-like I"/>
    <property type="match status" value="1"/>
</dbReference>
<evidence type="ECO:0000256" key="1">
    <source>
        <dbReference type="ARBA" id="ARBA00010062"/>
    </source>
</evidence>
<dbReference type="InterPro" id="IPR028082">
    <property type="entry name" value="Peripla_BP_I"/>
</dbReference>
<dbReference type="Gene3D" id="3.40.50.2300">
    <property type="match status" value="2"/>
</dbReference>
<sequence length="377" mass="40374">MKKMAMFLIATMCVCVLSVSVFAADPIKIGVYEPMTGAMAAGGEQTWEGIQLAHEMRGEVLGRPIEVVLVDNKSEKVEAANAMARLIDKEKVVAVVGSYGSSLSLAGGPLAMKAGIPVMGCSPTNPLVTKDNPYYFRACFIDPFQGEVMARFAFNELGAKTAAIVQDVAQDYSVGLASFFRKAFIEFTGDENSIVAMTSFQSGDSDFTAQLTNVIAKNPDVIFMPSYYQDMAQFAIQAKQLGVTATLLGGDAIEAPELITVGGDAAEGIRFSTHYSAEAAEREASKVFAEAYQKKYNKVPNAFAALGYDAYMLIVDAIEAGNSAEPQMIRDTLASFKEHEAVTGLLTFDENGDPIKSAVILGVEGGQFKYIATVDPK</sequence>
<keyword evidence="2 3" id="KW-0732">Signal</keyword>
<dbReference type="EMBL" id="DF820468">
    <property type="protein sequence ID" value="GAK58893.1"/>
    <property type="molecule type" value="Genomic_DNA"/>
</dbReference>
<dbReference type="STRING" id="1499967.U27_05868"/>
<accession>A0A081C2T8</accession>
<evidence type="ECO:0000256" key="3">
    <source>
        <dbReference type="SAM" id="SignalP"/>
    </source>
</evidence>
<dbReference type="InterPro" id="IPR028081">
    <property type="entry name" value="Leu-bd"/>
</dbReference>
<dbReference type="PANTHER" id="PTHR30483:SF6">
    <property type="entry name" value="PERIPLASMIC BINDING PROTEIN OF ABC TRANSPORTER FOR NATURAL AMINO ACIDS"/>
    <property type="match status" value="1"/>
</dbReference>
<feature type="chain" id="PRO_5001755553" evidence="3">
    <location>
        <begin position="24"/>
        <end position="377"/>
    </location>
</feature>
<dbReference type="HOGENOM" id="CLU_027128_6_1_0"/>
<proteinExistence type="inferred from homology"/>
<evidence type="ECO:0000313" key="5">
    <source>
        <dbReference type="EMBL" id="GAK58893.1"/>
    </source>
</evidence>
<dbReference type="Proteomes" id="UP000030661">
    <property type="component" value="Unassembled WGS sequence"/>
</dbReference>
<feature type="domain" description="Leucine-binding protein" evidence="4">
    <location>
        <begin position="26"/>
        <end position="366"/>
    </location>
</feature>